<sequence length="140" mass="14394">MSSSKTGADGDGDAEGGATADTAAKTTTTLPVDPMLTTTSTPAEVEDTAPPLHLRPPLTLATPLAPRLALTLTTTTTTTTTAPSSFPASASEEKGLHPTIYLANTPTPTTYYPNANTNGPPYPHSPLTTLLLDDYPPKAC</sequence>
<comment type="caution">
    <text evidence="2">The sequence shown here is derived from an EMBL/GenBank/DDBJ whole genome shotgun (WGS) entry which is preliminary data.</text>
</comment>
<name>A0A8H5CFR0_9AGAR</name>
<protein>
    <submittedName>
        <fullName evidence="2">Uncharacterized protein</fullName>
    </submittedName>
</protein>
<feature type="compositionally biased region" description="Low complexity" evidence="1">
    <location>
        <begin position="48"/>
        <end position="58"/>
    </location>
</feature>
<dbReference type="EMBL" id="JAACJM010000180">
    <property type="protein sequence ID" value="KAF5339953.1"/>
    <property type="molecule type" value="Genomic_DNA"/>
</dbReference>
<organism evidence="2 3">
    <name type="scientific">Tetrapyrgos nigripes</name>
    <dbReference type="NCBI Taxonomy" id="182062"/>
    <lineage>
        <taxon>Eukaryota</taxon>
        <taxon>Fungi</taxon>
        <taxon>Dikarya</taxon>
        <taxon>Basidiomycota</taxon>
        <taxon>Agaricomycotina</taxon>
        <taxon>Agaricomycetes</taxon>
        <taxon>Agaricomycetidae</taxon>
        <taxon>Agaricales</taxon>
        <taxon>Marasmiineae</taxon>
        <taxon>Marasmiaceae</taxon>
        <taxon>Tetrapyrgos</taxon>
    </lineage>
</organism>
<evidence type="ECO:0000313" key="2">
    <source>
        <dbReference type="EMBL" id="KAF5339953.1"/>
    </source>
</evidence>
<evidence type="ECO:0000313" key="3">
    <source>
        <dbReference type="Proteomes" id="UP000559256"/>
    </source>
</evidence>
<feature type="compositionally biased region" description="Low complexity" evidence="1">
    <location>
        <begin position="72"/>
        <end position="83"/>
    </location>
</feature>
<dbReference type="AlphaFoldDB" id="A0A8H5CFR0"/>
<gene>
    <name evidence="2" type="ORF">D9758_016758</name>
</gene>
<reference evidence="2 3" key="1">
    <citation type="journal article" date="2020" name="ISME J.">
        <title>Uncovering the hidden diversity of litter-decomposition mechanisms in mushroom-forming fungi.</title>
        <authorList>
            <person name="Floudas D."/>
            <person name="Bentzer J."/>
            <person name="Ahren D."/>
            <person name="Johansson T."/>
            <person name="Persson P."/>
            <person name="Tunlid A."/>
        </authorList>
    </citation>
    <scope>NUCLEOTIDE SEQUENCE [LARGE SCALE GENOMIC DNA]</scope>
    <source>
        <strain evidence="2 3">CBS 291.85</strain>
    </source>
</reference>
<feature type="compositionally biased region" description="Low complexity" evidence="1">
    <location>
        <begin position="16"/>
        <end position="29"/>
    </location>
</feature>
<feature type="region of interest" description="Disordered" evidence="1">
    <location>
        <begin position="1"/>
        <end position="58"/>
    </location>
</feature>
<accession>A0A8H5CFR0</accession>
<proteinExistence type="predicted"/>
<keyword evidence="3" id="KW-1185">Reference proteome</keyword>
<feature type="region of interest" description="Disordered" evidence="1">
    <location>
        <begin position="72"/>
        <end position="98"/>
    </location>
</feature>
<evidence type="ECO:0000256" key="1">
    <source>
        <dbReference type="SAM" id="MobiDB-lite"/>
    </source>
</evidence>
<dbReference type="Proteomes" id="UP000559256">
    <property type="component" value="Unassembled WGS sequence"/>
</dbReference>